<feature type="compositionally biased region" description="Basic and acidic residues" evidence="5">
    <location>
        <begin position="859"/>
        <end position="876"/>
    </location>
</feature>
<dbReference type="PANTHER" id="PTHR21553:SF36">
    <property type="entry name" value="ALMS1 CENTROSOME AND BASAL BODY-ASSOCIATED PROTEIN-RELATED"/>
    <property type="match status" value="1"/>
</dbReference>
<dbReference type="EMBL" id="CAJHNH020000537">
    <property type="protein sequence ID" value="CAG5118339.1"/>
    <property type="molecule type" value="Genomic_DNA"/>
</dbReference>
<feature type="compositionally biased region" description="Polar residues" evidence="5">
    <location>
        <begin position="199"/>
        <end position="209"/>
    </location>
</feature>
<protein>
    <recommendedName>
        <fullName evidence="6">ALMS motif domain-containing protein</fullName>
    </recommendedName>
</protein>
<evidence type="ECO:0000313" key="8">
    <source>
        <dbReference type="Proteomes" id="UP000678393"/>
    </source>
</evidence>
<feature type="region of interest" description="Disordered" evidence="5">
    <location>
        <begin position="705"/>
        <end position="959"/>
    </location>
</feature>
<evidence type="ECO:0000256" key="2">
    <source>
        <dbReference type="ARBA" id="ARBA00022490"/>
    </source>
</evidence>
<evidence type="ECO:0000256" key="1">
    <source>
        <dbReference type="ARBA" id="ARBA00004300"/>
    </source>
</evidence>
<feature type="compositionally biased region" description="Basic and acidic residues" evidence="5">
    <location>
        <begin position="1105"/>
        <end position="1135"/>
    </location>
</feature>
<feature type="compositionally biased region" description="Basic residues" evidence="5">
    <location>
        <begin position="1811"/>
        <end position="1821"/>
    </location>
</feature>
<feature type="compositionally biased region" description="Basic and acidic residues" evidence="5">
    <location>
        <begin position="482"/>
        <end position="505"/>
    </location>
</feature>
<feature type="region of interest" description="Disordered" evidence="5">
    <location>
        <begin position="475"/>
        <end position="505"/>
    </location>
</feature>
<feature type="compositionally biased region" description="Polar residues" evidence="5">
    <location>
        <begin position="116"/>
        <end position="129"/>
    </location>
</feature>
<feature type="compositionally biased region" description="Polar residues" evidence="5">
    <location>
        <begin position="880"/>
        <end position="894"/>
    </location>
</feature>
<evidence type="ECO:0000259" key="6">
    <source>
        <dbReference type="Pfam" id="PF15309"/>
    </source>
</evidence>
<feature type="compositionally biased region" description="Basic and acidic residues" evidence="5">
    <location>
        <begin position="1822"/>
        <end position="1834"/>
    </location>
</feature>
<comment type="caution">
    <text evidence="7">The sequence shown here is derived from an EMBL/GenBank/DDBJ whole genome shotgun (WGS) entry which is preliminary data.</text>
</comment>
<feature type="compositionally biased region" description="Basic and acidic residues" evidence="5">
    <location>
        <begin position="925"/>
        <end position="934"/>
    </location>
</feature>
<dbReference type="GO" id="GO:0005829">
    <property type="term" value="C:cytosol"/>
    <property type="evidence" value="ECO:0007669"/>
    <property type="project" value="TreeGrafter"/>
</dbReference>
<dbReference type="GO" id="GO:0005813">
    <property type="term" value="C:centrosome"/>
    <property type="evidence" value="ECO:0007669"/>
    <property type="project" value="UniProtKB-SubCell"/>
</dbReference>
<feature type="compositionally biased region" description="Polar residues" evidence="5">
    <location>
        <begin position="1173"/>
        <end position="1182"/>
    </location>
</feature>
<feature type="non-terminal residue" evidence="7">
    <location>
        <position position="2106"/>
    </location>
</feature>
<feature type="compositionally biased region" description="Basic and acidic residues" evidence="5">
    <location>
        <begin position="1539"/>
        <end position="1549"/>
    </location>
</feature>
<feature type="compositionally biased region" description="Polar residues" evidence="5">
    <location>
        <begin position="800"/>
        <end position="810"/>
    </location>
</feature>
<feature type="compositionally biased region" description="Polar residues" evidence="5">
    <location>
        <begin position="908"/>
        <end position="918"/>
    </location>
</feature>
<evidence type="ECO:0000256" key="4">
    <source>
        <dbReference type="SAM" id="Coils"/>
    </source>
</evidence>
<feature type="region of interest" description="Disordered" evidence="5">
    <location>
        <begin position="1095"/>
        <end position="1219"/>
    </location>
</feature>
<feature type="compositionally biased region" description="Polar residues" evidence="5">
    <location>
        <begin position="1727"/>
        <end position="1737"/>
    </location>
</feature>
<feature type="compositionally biased region" description="Polar residues" evidence="5">
    <location>
        <begin position="973"/>
        <end position="985"/>
    </location>
</feature>
<dbReference type="GO" id="GO:0005814">
    <property type="term" value="C:centriole"/>
    <property type="evidence" value="ECO:0007669"/>
    <property type="project" value="TreeGrafter"/>
</dbReference>
<organism evidence="7 8">
    <name type="scientific">Candidula unifasciata</name>
    <dbReference type="NCBI Taxonomy" id="100452"/>
    <lineage>
        <taxon>Eukaryota</taxon>
        <taxon>Metazoa</taxon>
        <taxon>Spiralia</taxon>
        <taxon>Lophotrochozoa</taxon>
        <taxon>Mollusca</taxon>
        <taxon>Gastropoda</taxon>
        <taxon>Heterobranchia</taxon>
        <taxon>Euthyneura</taxon>
        <taxon>Panpulmonata</taxon>
        <taxon>Eupulmonata</taxon>
        <taxon>Stylommatophora</taxon>
        <taxon>Helicina</taxon>
        <taxon>Helicoidea</taxon>
        <taxon>Geomitridae</taxon>
        <taxon>Candidula</taxon>
    </lineage>
</organism>
<feature type="compositionally biased region" description="Basic and acidic residues" evidence="5">
    <location>
        <begin position="896"/>
        <end position="907"/>
    </location>
</feature>
<dbReference type="PANTHER" id="PTHR21553">
    <property type="entry name" value="ALMS1-RELATED"/>
    <property type="match status" value="1"/>
</dbReference>
<feature type="region of interest" description="Disordered" evidence="5">
    <location>
        <begin position="196"/>
        <end position="219"/>
    </location>
</feature>
<dbReference type="InterPro" id="IPR029299">
    <property type="entry name" value="ALMS_motif"/>
</dbReference>
<feature type="region of interest" description="Disordered" evidence="5">
    <location>
        <begin position="116"/>
        <end position="143"/>
    </location>
</feature>
<proteinExistence type="predicted"/>
<feature type="compositionally biased region" description="Basic and acidic residues" evidence="5">
    <location>
        <begin position="210"/>
        <end position="219"/>
    </location>
</feature>
<dbReference type="GO" id="GO:0008017">
    <property type="term" value="F:microtubule binding"/>
    <property type="evidence" value="ECO:0007669"/>
    <property type="project" value="TreeGrafter"/>
</dbReference>
<sequence>QEPVSGVENIGCDKLYDEAWRSDDSDAASLEEVPIDYLDIERNDCEHTVNNAIKEVSNEFLSGKVGPSRQTKYGNSDESHSDTEFKLVRGLAYVARYPESATGMSDNDWNPYGTESDTNVTPRVHSQNGIGPKLSGSRKSSLTSFNPKLHSTDLNLNTPSVAVHSIPDYDSSAKDTDEKSKSKTFFLLQPEISADAASVSGSSQETKQSNSDDSHPETEFRLVRGVAYVARYPESAAGMSDHEWNTYGTESDTSVLPLVQSQNGKGSKLSGSMKSSLTSFSPQLHSTDLNVNTPSAAICSISDYDSNTESTNKKSESNKSFFLLQPEISADFASVSLRKKTMNLSKPASESSVNPADLNKTFRGSNLSTSSIFTKRSSHRSTVDYNLLQKELQSIQDNLHVRNPEMRLDLSELDNTVSRQSVEQTCFSSSSDCDVIPSTTVTPDRHRNQMAWDYAADLGYQQPGGLMGDISLETFTTNSHRPSSDKKSFNSDGDETRTSDSSDRVIDHAAADRTLAEMSQVLHPQAANHQTSYSSVDQMLCNFENQRQQIESGYQQLNNPGLAEKVSRILASQDPQSQASGILLEVTAQERQMRSQLIVNPQRKDFNFSVAVSEFNESAESLAKPDNVRKRLDLSGLSSTEVSRLVDSSTVYVPARKGFLAFDDVARLLSSQMVKASERTFNSSLEAVVPHRTIQCYPLTVDSKIQQQARDEKPEEDIEKASDHPSENRPNWSAEGDRSEHTSSPAEIYAAKSEQNSNMIRSHDDSDSSSGRRREKYRPYRPAGSKEVYYTESDVASVADSATTMESTHFGSDDARGPVLPPSVLGSRQDAPNAPGIYGNKQPILKQHGDILPPIQEKSGLDDRESETSQSRKDNFAVESVNSHGKSPDESSSFADLERTSGPKKNDISNQHENVSKTNNRHSRSVAEREHSSQRSEPVPVTVGGASNGRWANTRNQQERDIYELQTRIKSRNGVQNSENNNNLSYDDFHPVSRQNQRVNNFYERHTDVSLHSHHSDTLRQRDRTTQALLLRSHTPYDEYRDEIDSQKYANPQVVRNRGRILYSTTDVSAYSPSRFHSENDERYFTKRYNDADREFSRQDPLSLPERRYHEEVHRTLHRSHSDEDMSACGRDKYQSRNSPHLLSSDLRKTTGTVSSHPAERSLRLSPQEWSDHQQTNVRRTQSPPPTFLARERGQVPRSYTPGLRPPAHPTRHIEEHSSAPRAMFTSRNMDDLRQPTQFMNPADRLVVTSPESDNAEFDHQPVSQRTQLLTQALSQDKDPGVQPDIDALWEQFKANNESSETSLNTSSLEAVTDLILHPSPHLVTQCLKEREEHLIQRQERAEAERVQRRAELLESHVRQSSSEDDMNVRYAAMISQKEEERLKRRAAKKKKGKSTNLDTEAENCMDNLFSIAEDASFDQTPNKCNSALSAQSSNIPRRPHVIDPNMKKLRERISNQRQIIDKSTLKEIQKIEKLKKLEHLLSAKRRNEISDQTLKRQLEEISSVSIPASDESQEGVGKLVESHNTTPLSDDSTTAKDSSTEMHSWKTHKEMRRKMMQAKETELKNQYSSIKGSKYKSSLFARNIQHGEQLEPVSSESKLLKLVAEGILTAEEAYRIAVEREAAFEGKTSREANHKSTVDDIYYKQNSRLHRLFSPYVRADHHHAHKNHYVPKVKSPQSMYDMAASYPEPWYEQDSLQNSTDVSDAADPCHLGPDYRIVFAPIKTSQKAQPGTSSRAHSAPSVAKSTQPESIKYRGKSPPRSATVLTFSPVRHQKRSSPHRQQSPTSYERRVSPSRSLASPRNKENNAKLRQNKKSTHRGSVRHEKIHRSEQKSMQRQKSPVSGGIAWHIPLDVPQDKCKLPSARKGMPLQERQLVTNTLSKKAKEQSLQSEDVEPLQGWQMTEKMGHKNWQKPDQPKGISDELWEHDPLATKVNHRDVDPLMDRVEFILSKHSGNSSTEDEKRTLNGKPLSKLSLQEALLARKQSFISKCKERQKRLALAREHRKLQECLRLEREALFMDLQQMAAANINAHPYSDNLYQPKRRFFSKQEMKEITMKRYKKLPEVLQKQESVKKMEQCQLNRLRADIFNRKVQRELLRKQSMRRR</sequence>
<accession>A0A8S3YMK4</accession>
<feature type="region of interest" description="Disordered" evidence="5">
    <location>
        <begin position="1727"/>
        <end position="1841"/>
    </location>
</feature>
<keyword evidence="4" id="KW-0175">Coiled coil</keyword>
<evidence type="ECO:0000256" key="5">
    <source>
        <dbReference type="SAM" id="MobiDB-lite"/>
    </source>
</evidence>
<keyword evidence="8" id="KW-1185">Reference proteome</keyword>
<name>A0A8S3YMK4_9EUPU</name>
<feature type="compositionally biased region" description="Basic and acidic residues" evidence="5">
    <location>
        <begin position="761"/>
        <end position="772"/>
    </location>
</feature>
<comment type="subcellular location">
    <subcellularLocation>
        <location evidence="1">Cytoplasm</location>
        <location evidence="1">Cytoskeleton</location>
        <location evidence="1">Microtubule organizing center</location>
        <location evidence="1">Centrosome</location>
    </subcellularLocation>
</comment>
<dbReference type="Pfam" id="PF15309">
    <property type="entry name" value="ALMS_motif"/>
    <property type="match status" value="1"/>
</dbReference>
<feature type="coiled-coil region" evidence="4">
    <location>
        <begin position="1337"/>
        <end position="1364"/>
    </location>
</feature>
<keyword evidence="2" id="KW-0963">Cytoplasm</keyword>
<dbReference type="GO" id="GO:0046599">
    <property type="term" value="P:regulation of centriole replication"/>
    <property type="evidence" value="ECO:0007669"/>
    <property type="project" value="TreeGrafter"/>
</dbReference>
<feature type="region of interest" description="Disordered" evidence="5">
    <location>
        <begin position="971"/>
        <end position="990"/>
    </location>
</feature>
<dbReference type="Proteomes" id="UP000678393">
    <property type="component" value="Unassembled WGS sequence"/>
</dbReference>
<feature type="region of interest" description="Disordered" evidence="5">
    <location>
        <begin position="1506"/>
        <end position="1550"/>
    </location>
</feature>
<evidence type="ECO:0000256" key="3">
    <source>
        <dbReference type="ARBA" id="ARBA00023212"/>
    </source>
</evidence>
<dbReference type="OrthoDB" id="6163239at2759"/>
<evidence type="ECO:0000313" key="7">
    <source>
        <dbReference type="EMBL" id="CAG5118339.1"/>
    </source>
</evidence>
<gene>
    <name evidence="7" type="ORF">CUNI_LOCUS3897</name>
</gene>
<keyword evidence="3" id="KW-0206">Cytoskeleton</keyword>
<reference evidence="7" key="1">
    <citation type="submission" date="2021-04" db="EMBL/GenBank/DDBJ databases">
        <authorList>
            <consortium name="Molecular Ecology Group"/>
        </authorList>
    </citation>
    <scope>NUCLEOTIDE SEQUENCE</scope>
</reference>
<feature type="compositionally biased region" description="Basic and acidic residues" evidence="5">
    <location>
        <begin position="709"/>
        <end position="727"/>
    </location>
</feature>
<feature type="domain" description="ALMS motif" evidence="6">
    <location>
        <begin position="1972"/>
        <end position="2100"/>
    </location>
</feature>